<dbReference type="PROSITE" id="PS00107">
    <property type="entry name" value="PROTEIN_KINASE_ATP"/>
    <property type="match status" value="1"/>
</dbReference>
<dbReference type="Pfam" id="PF21127">
    <property type="entry name" value="ATG1-like_MIT2"/>
    <property type="match status" value="1"/>
</dbReference>
<dbReference type="KEGG" id="loa:LOAG_04357"/>
<dbReference type="GO" id="GO:0034045">
    <property type="term" value="C:phagophore assembly site membrane"/>
    <property type="evidence" value="ECO:0007669"/>
    <property type="project" value="TreeGrafter"/>
</dbReference>
<dbReference type="InParanoid" id="A0A1S0U470"/>
<dbReference type="Gene3D" id="3.30.200.20">
    <property type="entry name" value="Phosphorylase Kinase, domain 1"/>
    <property type="match status" value="1"/>
</dbReference>
<dbReference type="GO" id="GO:0016477">
    <property type="term" value="P:cell migration"/>
    <property type="evidence" value="ECO:0007669"/>
    <property type="project" value="EnsemblMetazoa"/>
</dbReference>
<dbReference type="PANTHER" id="PTHR24348">
    <property type="entry name" value="SERINE/THREONINE-PROTEIN KINASE UNC-51-RELATED"/>
    <property type="match status" value="1"/>
</dbReference>
<gene>
    <name evidence="8" type="ORF">LOAG_04357</name>
</gene>
<dbReference type="PROSITE" id="PS00108">
    <property type="entry name" value="PROTEIN_KINASE_ST"/>
    <property type="match status" value="1"/>
</dbReference>
<dbReference type="EMBL" id="JH712120">
    <property type="protein sequence ID" value="EFO24130.2"/>
    <property type="molecule type" value="Genomic_DNA"/>
</dbReference>
<dbReference type="GO" id="GO:0007411">
    <property type="term" value="P:axon guidance"/>
    <property type="evidence" value="ECO:0007669"/>
    <property type="project" value="EnsemblMetazoa"/>
</dbReference>
<feature type="domain" description="Protein kinase" evidence="7">
    <location>
        <begin position="9"/>
        <end position="275"/>
    </location>
</feature>
<dbReference type="InterPro" id="IPR000719">
    <property type="entry name" value="Prot_kinase_dom"/>
</dbReference>
<sequence length="932" mass="102913">MEKFDGFEYTKKDLIGHGAFAIVYKGRYTDHKDIPVAIKSIAKKSLTKSKNLLTKEIKILKELSNLQHENLVALLKCVETPTNVFLVMEYCNAGDLGDYLQNKVTLPEITIRHFLVHISRAIEAINKKGIVHRDLKPQNLLLCNPGQRPNPPATDLIVKLADFGFARFLGDGHMAATLCGSPMYMAPEVIMSLQYCAKADLWSVGTIIFQCLTGKAPFQAQTPQALKQFYERNKELRPNIPTYCSPLLKDLLLALLKRNPKDRIAFETFFSHPFITTTKHHDLAVLPQLVSSPSHRPAVPAVTSPTVAGRTVTNSKLSSPHPISSRHNTFPTPSQTGFVSDSDDFTFLPSMHGTQIPLANSRSKTHSPLVSRRLFSAATSNIDSYSGNPVKQIKIFNAASNARAVPVPSQRLAYAKMEERRNGSTHHNHFASIQRCSARSVSGGTATVVEPKVPSIEYISLPTNKSSDLLVFRFFGVSPAEAIIFFGSFNFYRQIAQHLFHNFFVKDSRTSQYDANRARQYTIDTVATTSNASLSPELTPSATANATSGGCNRKILEPVLEVDAVNVVHTTPKDERGMNKEKAEVGRNSSVENIRSFMEEDVGRPSSPQPSPIPPVDNLKYLSVSPPRSCASLTVRVTPRAANEISTSSSLSEEEEDAELSQPIHLPFASNLSSRSQFMESETADEGICTGTQVAENTSNTNASAPNCQNTLPSLNDIPPSLEQETLMGAEHVQVLAKLRFVLELVETLVNVAEDRGNLVSLSMPPRKKKERSDAYRRAEQLVVYVRALHMLSSALLLAQKQVASETLHPSPAVQHVLNQLNDKYHQCLIRSQELASLGLPGPDPAMAVISAERIMYKHAIQLCQSAALDELFGNPHLCSQRYQTAYMMLHTLSEQVSNEADKLVLSKYKNAVEKRLRILEKQGLVQAISTA</sequence>
<evidence type="ECO:0000259" key="7">
    <source>
        <dbReference type="PROSITE" id="PS50011"/>
    </source>
</evidence>
<dbReference type="GO" id="GO:0005829">
    <property type="term" value="C:cytosol"/>
    <property type="evidence" value="ECO:0007669"/>
    <property type="project" value="TreeGrafter"/>
</dbReference>
<dbReference type="SUPFAM" id="SSF56112">
    <property type="entry name" value="Protein kinase-like (PK-like)"/>
    <property type="match status" value="1"/>
</dbReference>
<dbReference type="GO" id="GO:0034727">
    <property type="term" value="P:piecemeal microautophagy of the nucleus"/>
    <property type="evidence" value="ECO:0007669"/>
    <property type="project" value="TreeGrafter"/>
</dbReference>
<dbReference type="GO" id="GO:0061709">
    <property type="term" value="P:reticulophagy"/>
    <property type="evidence" value="ECO:0007669"/>
    <property type="project" value="TreeGrafter"/>
</dbReference>
<dbReference type="GO" id="GO:0008340">
    <property type="term" value="P:determination of adult lifespan"/>
    <property type="evidence" value="ECO:0007669"/>
    <property type="project" value="EnsemblMetazoa"/>
</dbReference>
<feature type="compositionally biased region" description="Basic and acidic residues" evidence="6">
    <location>
        <begin position="571"/>
        <end position="585"/>
    </location>
</feature>
<proteinExistence type="predicted"/>
<dbReference type="FunCoup" id="A0A1S0U470">
    <property type="interactions" value="1392"/>
</dbReference>
<dbReference type="FunFam" id="3.30.200.20:FF:000149">
    <property type="entry name" value="serine/threonine-protein kinase unc-51 isoform X1"/>
    <property type="match status" value="1"/>
</dbReference>
<dbReference type="GeneID" id="9941759"/>
<dbReference type="GO" id="GO:0048675">
    <property type="term" value="P:axon extension"/>
    <property type="evidence" value="ECO:0007669"/>
    <property type="project" value="TreeGrafter"/>
</dbReference>
<dbReference type="GO" id="GO:0032880">
    <property type="term" value="P:regulation of protein localization"/>
    <property type="evidence" value="ECO:0007669"/>
    <property type="project" value="EnsemblMetazoa"/>
</dbReference>
<dbReference type="GO" id="GO:0030516">
    <property type="term" value="P:regulation of axon extension"/>
    <property type="evidence" value="ECO:0007669"/>
    <property type="project" value="EnsemblMetazoa"/>
</dbReference>
<dbReference type="GO" id="GO:0012501">
    <property type="term" value="P:programmed cell death"/>
    <property type="evidence" value="ECO:0007669"/>
    <property type="project" value="EnsemblMetazoa"/>
</dbReference>
<dbReference type="InterPro" id="IPR045269">
    <property type="entry name" value="Atg1-like"/>
</dbReference>
<dbReference type="OMA" id="EMFFNHP"/>
<dbReference type="GO" id="GO:0042594">
    <property type="term" value="P:response to starvation"/>
    <property type="evidence" value="ECO:0007669"/>
    <property type="project" value="TreeGrafter"/>
</dbReference>
<dbReference type="GO" id="GO:0030424">
    <property type="term" value="C:axon"/>
    <property type="evidence" value="ECO:0007669"/>
    <property type="project" value="EnsemblMetazoa"/>
</dbReference>
<dbReference type="GO" id="GO:0010508">
    <property type="term" value="P:positive regulation of autophagy"/>
    <property type="evidence" value="ECO:0007669"/>
    <property type="project" value="TreeGrafter"/>
</dbReference>
<evidence type="ECO:0000256" key="6">
    <source>
        <dbReference type="SAM" id="MobiDB-lite"/>
    </source>
</evidence>
<dbReference type="GO" id="GO:0040014">
    <property type="term" value="P:regulation of multicellular organism growth"/>
    <property type="evidence" value="ECO:0007669"/>
    <property type="project" value="EnsemblMetazoa"/>
</dbReference>
<dbReference type="PANTHER" id="PTHR24348:SF22">
    <property type="entry name" value="NON-SPECIFIC SERINE_THREONINE PROTEIN KINASE"/>
    <property type="match status" value="1"/>
</dbReference>
<dbReference type="GO" id="GO:0000045">
    <property type="term" value="P:autophagosome assembly"/>
    <property type="evidence" value="ECO:0007669"/>
    <property type="project" value="TreeGrafter"/>
</dbReference>
<dbReference type="GO" id="GO:0009792">
    <property type="term" value="P:embryo development ending in birth or egg hatching"/>
    <property type="evidence" value="ECO:0007669"/>
    <property type="project" value="EnsemblMetazoa"/>
</dbReference>
<feature type="region of interest" description="Disordered" evidence="6">
    <location>
        <begin position="642"/>
        <end position="666"/>
    </location>
</feature>
<dbReference type="GO" id="GO:0043277">
    <property type="term" value="P:apoptotic cell clearance"/>
    <property type="evidence" value="ECO:0007669"/>
    <property type="project" value="EnsemblMetazoa"/>
</dbReference>
<evidence type="ECO:0000256" key="5">
    <source>
        <dbReference type="PROSITE-ProRule" id="PRU10141"/>
    </source>
</evidence>
<evidence type="ECO:0000256" key="3">
    <source>
        <dbReference type="ARBA" id="ARBA00022777"/>
    </source>
</evidence>
<dbReference type="InterPro" id="IPR008271">
    <property type="entry name" value="Ser/Thr_kinase_AS"/>
</dbReference>
<feature type="region of interest" description="Disordered" evidence="6">
    <location>
        <begin position="570"/>
        <end position="620"/>
    </location>
</feature>
<dbReference type="GO" id="GO:0004674">
    <property type="term" value="F:protein serine/threonine kinase activity"/>
    <property type="evidence" value="ECO:0007669"/>
    <property type="project" value="EnsemblMetazoa"/>
</dbReference>
<protein>
    <submittedName>
        <fullName evidence="8">ULK/ULK protein kinase</fullName>
    </submittedName>
</protein>
<dbReference type="OrthoDB" id="346907at2759"/>
<accession>A0A1S0U470</accession>
<dbReference type="SMART" id="SM00220">
    <property type="entry name" value="S_TKc"/>
    <property type="match status" value="1"/>
</dbReference>
<feature type="region of interest" description="Disordered" evidence="6">
    <location>
        <begin position="295"/>
        <end position="333"/>
    </location>
</feature>
<dbReference type="InterPro" id="IPR011009">
    <property type="entry name" value="Kinase-like_dom_sf"/>
</dbReference>
<organism evidence="8">
    <name type="scientific">Loa loa</name>
    <name type="common">Eye worm</name>
    <name type="synonym">Filaria loa</name>
    <dbReference type="NCBI Taxonomy" id="7209"/>
    <lineage>
        <taxon>Eukaryota</taxon>
        <taxon>Metazoa</taxon>
        <taxon>Ecdysozoa</taxon>
        <taxon>Nematoda</taxon>
        <taxon>Chromadorea</taxon>
        <taxon>Rhabditida</taxon>
        <taxon>Spirurina</taxon>
        <taxon>Spiruromorpha</taxon>
        <taxon>Filarioidea</taxon>
        <taxon>Onchocercidae</taxon>
        <taxon>Loa</taxon>
    </lineage>
</organism>
<feature type="binding site" evidence="5">
    <location>
        <position position="44"/>
    </location>
    <ligand>
        <name>ATP</name>
        <dbReference type="ChEBI" id="CHEBI:30616"/>
    </ligand>
</feature>
<dbReference type="PROSITE" id="PS50011">
    <property type="entry name" value="PROTEIN_KINASE_DOM"/>
    <property type="match status" value="1"/>
</dbReference>
<dbReference type="GO" id="GO:0043025">
    <property type="term" value="C:neuronal cell body"/>
    <property type="evidence" value="ECO:0007669"/>
    <property type="project" value="EnsemblMetazoa"/>
</dbReference>
<dbReference type="CTD" id="9941759"/>
<dbReference type="Gene3D" id="1.10.510.10">
    <property type="entry name" value="Transferase(Phosphotransferase) domain 1"/>
    <property type="match status" value="1"/>
</dbReference>
<keyword evidence="4 5" id="KW-0067">ATP-binding</keyword>
<dbReference type="FunFam" id="1.10.510.10:FF:000493">
    <property type="entry name" value="serine/threonine-protein kinase unc-51 isoform X2"/>
    <property type="match status" value="1"/>
</dbReference>
<dbReference type="GO" id="GO:0045138">
    <property type="term" value="P:nematode male tail tip morphogenesis"/>
    <property type="evidence" value="ECO:0007669"/>
    <property type="project" value="EnsemblMetazoa"/>
</dbReference>
<reference evidence="8" key="1">
    <citation type="submission" date="2012-04" db="EMBL/GenBank/DDBJ databases">
        <title>The Genome Sequence of Loa loa.</title>
        <authorList>
            <consortium name="The Broad Institute Genome Sequencing Platform"/>
            <consortium name="Broad Institute Genome Sequencing Center for Infectious Disease"/>
            <person name="Nutman T.B."/>
            <person name="Fink D.L."/>
            <person name="Russ C."/>
            <person name="Young S."/>
            <person name="Zeng Q."/>
            <person name="Gargeya S."/>
            <person name="Alvarado L."/>
            <person name="Berlin A."/>
            <person name="Chapman S.B."/>
            <person name="Chen Z."/>
            <person name="Freedman E."/>
            <person name="Gellesch M."/>
            <person name="Goldberg J."/>
            <person name="Griggs A."/>
            <person name="Gujja S."/>
            <person name="Heilman E.R."/>
            <person name="Heiman D."/>
            <person name="Howarth C."/>
            <person name="Mehta T."/>
            <person name="Neiman D."/>
            <person name="Pearson M."/>
            <person name="Roberts A."/>
            <person name="Saif S."/>
            <person name="Shea T."/>
            <person name="Shenoy N."/>
            <person name="Sisk P."/>
            <person name="Stolte C."/>
            <person name="Sykes S."/>
            <person name="White J."/>
            <person name="Yandava C."/>
            <person name="Haas B."/>
            <person name="Henn M.R."/>
            <person name="Nusbaum C."/>
            <person name="Birren B."/>
        </authorList>
    </citation>
    <scope>NUCLEOTIDE SEQUENCE [LARGE SCALE GENOMIC DNA]</scope>
</reference>
<evidence type="ECO:0000256" key="2">
    <source>
        <dbReference type="ARBA" id="ARBA00022741"/>
    </source>
</evidence>
<dbReference type="GO" id="GO:0005524">
    <property type="term" value="F:ATP binding"/>
    <property type="evidence" value="ECO:0007669"/>
    <property type="project" value="UniProtKB-UniRule"/>
</dbReference>
<dbReference type="GO" id="GO:0000422">
    <property type="term" value="P:autophagy of mitochondrion"/>
    <property type="evidence" value="ECO:0007669"/>
    <property type="project" value="TreeGrafter"/>
</dbReference>
<dbReference type="InterPro" id="IPR017441">
    <property type="entry name" value="Protein_kinase_ATP_BS"/>
</dbReference>
<keyword evidence="2 5" id="KW-0547">Nucleotide-binding</keyword>
<name>A0A1S0U470_LOALO</name>
<dbReference type="AlphaFoldDB" id="A0A1S0U470"/>
<evidence type="ECO:0000313" key="8">
    <source>
        <dbReference type="EMBL" id="EFO24130.2"/>
    </source>
</evidence>
<dbReference type="GO" id="GO:0005776">
    <property type="term" value="C:autophagosome"/>
    <property type="evidence" value="ECO:0007669"/>
    <property type="project" value="TreeGrafter"/>
</dbReference>
<dbReference type="GO" id="GO:0040024">
    <property type="term" value="P:dauer larval development"/>
    <property type="evidence" value="ECO:0007669"/>
    <property type="project" value="EnsemblMetazoa"/>
</dbReference>
<dbReference type="Pfam" id="PF00069">
    <property type="entry name" value="Pkinase"/>
    <property type="match status" value="1"/>
</dbReference>
<evidence type="ECO:0000256" key="4">
    <source>
        <dbReference type="ARBA" id="ARBA00022840"/>
    </source>
</evidence>
<evidence type="ECO:0000256" key="1">
    <source>
        <dbReference type="ARBA" id="ARBA00022679"/>
    </source>
</evidence>
<keyword evidence="3 8" id="KW-0418">Kinase</keyword>
<dbReference type="InterPro" id="IPR048941">
    <property type="entry name" value="ATG1-like_MIT2"/>
</dbReference>
<keyword evidence="1" id="KW-0808">Transferase</keyword>
<feature type="compositionally biased region" description="Polar residues" evidence="6">
    <location>
        <begin position="303"/>
        <end position="333"/>
    </location>
</feature>
<dbReference type="RefSeq" id="XP_020303106.1">
    <property type="nucleotide sequence ID" value="XM_020446577.1"/>
</dbReference>